<gene>
    <name evidence="1" type="ORF">DFH08DRAFT_773085</name>
</gene>
<organism evidence="1 2">
    <name type="scientific">Mycena albidolilacea</name>
    <dbReference type="NCBI Taxonomy" id="1033008"/>
    <lineage>
        <taxon>Eukaryota</taxon>
        <taxon>Fungi</taxon>
        <taxon>Dikarya</taxon>
        <taxon>Basidiomycota</taxon>
        <taxon>Agaricomycotina</taxon>
        <taxon>Agaricomycetes</taxon>
        <taxon>Agaricomycetidae</taxon>
        <taxon>Agaricales</taxon>
        <taxon>Marasmiineae</taxon>
        <taxon>Mycenaceae</taxon>
        <taxon>Mycena</taxon>
    </lineage>
</organism>
<dbReference type="AlphaFoldDB" id="A0AAD7EWI5"/>
<evidence type="ECO:0000313" key="1">
    <source>
        <dbReference type="EMBL" id="KAJ7355829.1"/>
    </source>
</evidence>
<reference evidence="1" key="1">
    <citation type="submission" date="2023-03" db="EMBL/GenBank/DDBJ databases">
        <title>Massive genome expansion in bonnet fungi (Mycena s.s.) driven by repeated elements and novel gene families across ecological guilds.</title>
        <authorList>
            <consortium name="Lawrence Berkeley National Laboratory"/>
            <person name="Harder C.B."/>
            <person name="Miyauchi S."/>
            <person name="Viragh M."/>
            <person name="Kuo A."/>
            <person name="Thoen E."/>
            <person name="Andreopoulos B."/>
            <person name="Lu D."/>
            <person name="Skrede I."/>
            <person name="Drula E."/>
            <person name="Henrissat B."/>
            <person name="Morin E."/>
            <person name="Kohler A."/>
            <person name="Barry K."/>
            <person name="LaButti K."/>
            <person name="Morin E."/>
            <person name="Salamov A."/>
            <person name="Lipzen A."/>
            <person name="Mereny Z."/>
            <person name="Hegedus B."/>
            <person name="Baldrian P."/>
            <person name="Stursova M."/>
            <person name="Weitz H."/>
            <person name="Taylor A."/>
            <person name="Grigoriev I.V."/>
            <person name="Nagy L.G."/>
            <person name="Martin F."/>
            <person name="Kauserud H."/>
        </authorList>
    </citation>
    <scope>NUCLEOTIDE SEQUENCE</scope>
    <source>
        <strain evidence="1">CBHHK002</strain>
    </source>
</reference>
<keyword evidence="2" id="KW-1185">Reference proteome</keyword>
<proteinExistence type="predicted"/>
<name>A0AAD7EWI5_9AGAR</name>
<dbReference type="Proteomes" id="UP001218218">
    <property type="component" value="Unassembled WGS sequence"/>
</dbReference>
<accession>A0AAD7EWI5</accession>
<sequence length="170" mass="19234">MPITEVVTLAVTAPYTHQSVPLRQLQTLASRQSAYSAYPVLFFADTNFPSRIYMLSGWHDVEASYVWLDSPDWVEMLALLEPFGAIQSRIFIGIDFDAIPRHGVLLLRRQTRVTRLRSSPASAFWQASGEELDAQTNGTYTIEIYSHDDLDHLPMDNSVSMRQLSLSRLG</sequence>
<protein>
    <submittedName>
        <fullName evidence="1">Uncharacterized protein</fullName>
    </submittedName>
</protein>
<dbReference type="EMBL" id="JARIHO010000009">
    <property type="protein sequence ID" value="KAJ7355829.1"/>
    <property type="molecule type" value="Genomic_DNA"/>
</dbReference>
<comment type="caution">
    <text evidence="1">The sequence shown here is derived from an EMBL/GenBank/DDBJ whole genome shotgun (WGS) entry which is preliminary data.</text>
</comment>
<evidence type="ECO:0000313" key="2">
    <source>
        <dbReference type="Proteomes" id="UP001218218"/>
    </source>
</evidence>